<evidence type="ECO:0000313" key="2">
    <source>
        <dbReference type="Proteomes" id="UP000054217"/>
    </source>
</evidence>
<accession>A0A0C3PMY5</accession>
<dbReference type="HOGENOM" id="CLU_2559660_0_0_1"/>
<reference evidence="2" key="2">
    <citation type="submission" date="2015-01" db="EMBL/GenBank/DDBJ databases">
        <title>Evolutionary Origins and Diversification of the Mycorrhizal Mutualists.</title>
        <authorList>
            <consortium name="DOE Joint Genome Institute"/>
            <consortium name="Mycorrhizal Genomics Consortium"/>
            <person name="Kohler A."/>
            <person name="Kuo A."/>
            <person name="Nagy L.G."/>
            <person name="Floudas D."/>
            <person name="Copeland A."/>
            <person name="Barry K.W."/>
            <person name="Cichocki N."/>
            <person name="Veneault-Fourrey C."/>
            <person name="LaButti K."/>
            <person name="Lindquist E.A."/>
            <person name="Lipzen A."/>
            <person name="Lundell T."/>
            <person name="Morin E."/>
            <person name="Murat C."/>
            <person name="Riley R."/>
            <person name="Ohm R."/>
            <person name="Sun H."/>
            <person name="Tunlid A."/>
            <person name="Henrissat B."/>
            <person name="Grigoriev I.V."/>
            <person name="Hibbett D.S."/>
            <person name="Martin F."/>
        </authorList>
    </citation>
    <scope>NUCLEOTIDE SEQUENCE [LARGE SCALE GENOMIC DNA]</scope>
    <source>
        <strain evidence="2">Marx 270</strain>
    </source>
</reference>
<dbReference type="OrthoDB" id="2535105at2759"/>
<keyword evidence="2" id="KW-1185">Reference proteome</keyword>
<dbReference type="AlphaFoldDB" id="A0A0C3PMY5"/>
<evidence type="ECO:0000313" key="1">
    <source>
        <dbReference type="EMBL" id="KIO09724.1"/>
    </source>
</evidence>
<reference evidence="1 2" key="1">
    <citation type="submission" date="2014-04" db="EMBL/GenBank/DDBJ databases">
        <authorList>
            <consortium name="DOE Joint Genome Institute"/>
            <person name="Kuo A."/>
            <person name="Kohler A."/>
            <person name="Costa M.D."/>
            <person name="Nagy L.G."/>
            <person name="Floudas D."/>
            <person name="Copeland A."/>
            <person name="Barry K.W."/>
            <person name="Cichocki N."/>
            <person name="Veneault-Fourrey C."/>
            <person name="LaButti K."/>
            <person name="Lindquist E.A."/>
            <person name="Lipzen A."/>
            <person name="Lundell T."/>
            <person name="Morin E."/>
            <person name="Murat C."/>
            <person name="Sun H."/>
            <person name="Tunlid A."/>
            <person name="Henrissat B."/>
            <person name="Grigoriev I.V."/>
            <person name="Hibbett D.S."/>
            <person name="Martin F."/>
            <person name="Nordberg H.P."/>
            <person name="Cantor M.N."/>
            <person name="Hua S.X."/>
        </authorList>
    </citation>
    <scope>NUCLEOTIDE SEQUENCE [LARGE SCALE GENOMIC DNA]</scope>
    <source>
        <strain evidence="1 2">Marx 270</strain>
    </source>
</reference>
<organism evidence="1 2">
    <name type="scientific">Pisolithus tinctorius Marx 270</name>
    <dbReference type="NCBI Taxonomy" id="870435"/>
    <lineage>
        <taxon>Eukaryota</taxon>
        <taxon>Fungi</taxon>
        <taxon>Dikarya</taxon>
        <taxon>Basidiomycota</taxon>
        <taxon>Agaricomycotina</taxon>
        <taxon>Agaricomycetes</taxon>
        <taxon>Agaricomycetidae</taxon>
        <taxon>Boletales</taxon>
        <taxon>Sclerodermatineae</taxon>
        <taxon>Pisolithaceae</taxon>
        <taxon>Pisolithus</taxon>
    </lineage>
</organism>
<dbReference type="InParanoid" id="A0A0C3PMY5"/>
<name>A0A0C3PMY5_PISTI</name>
<dbReference type="Proteomes" id="UP000054217">
    <property type="component" value="Unassembled WGS sequence"/>
</dbReference>
<proteinExistence type="predicted"/>
<protein>
    <submittedName>
        <fullName evidence="1">Uncharacterized protein</fullName>
    </submittedName>
</protein>
<sequence length="87" mass="9401">MGFSFIIGKLYTNSALASLNTREYLRSLGSSSGTVPDLRMSTIRVANLPKPSANVKDSKNGDRHFKAREATVIDIAVVATLDKTTTL</sequence>
<dbReference type="EMBL" id="KN831954">
    <property type="protein sequence ID" value="KIO09724.1"/>
    <property type="molecule type" value="Genomic_DNA"/>
</dbReference>
<gene>
    <name evidence="1" type="ORF">M404DRAFT_996571</name>
</gene>